<organism evidence="1 2">
    <name type="scientific">Limnoglobus roseus</name>
    <dbReference type="NCBI Taxonomy" id="2598579"/>
    <lineage>
        <taxon>Bacteria</taxon>
        <taxon>Pseudomonadati</taxon>
        <taxon>Planctomycetota</taxon>
        <taxon>Planctomycetia</taxon>
        <taxon>Gemmatales</taxon>
        <taxon>Gemmataceae</taxon>
        <taxon>Limnoglobus</taxon>
    </lineage>
</organism>
<proteinExistence type="predicted"/>
<dbReference type="OrthoDB" id="230695at2"/>
<dbReference type="RefSeq" id="WP_149112842.1">
    <property type="nucleotide sequence ID" value="NZ_CP042425.1"/>
</dbReference>
<dbReference type="AlphaFoldDB" id="A0A5C1AHL1"/>
<dbReference type="EMBL" id="CP042425">
    <property type="protein sequence ID" value="QEL18320.1"/>
    <property type="molecule type" value="Genomic_DNA"/>
</dbReference>
<protein>
    <submittedName>
        <fullName evidence="1">Uncharacterized protein</fullName>
    </submittedName>
</protein>
<gene>
    <name evidence="1" type="ORF">PX52LOC_05341</name>
</gene>
<accession>A0A5C1AHL1</accession>
<reference evidence="2" key="1">
    <citation type="submission" date="2019-08" db="EMBL/GenBank/DDBJ databases">
        <title>Limnoglobus roseus gen. nov., sp. nov., a novel freshwater planctomycete with a giant genome from the family Gemmataceae.</title>
        <authorList>
            <person name="Kulichevskaya I.S."/>
            <person name="Naumoff D.G."/>
            <person name="Miroshnikov K."/>
            <person name="Ivanova A."/>
            <person name="Philippov D.A."/>
            <person name="Hakobyan A."/>
            <person name="Rijpstra I.C."/>
            <person name="Sinninghe Damste J.S."/>
            <person name="Liesack W."/>
            <person name="Dedysh S.N."/>
        </authorList>
    </citation>
    <scope>NUCLEOTIDE SEQUENCE [LARGE SCALE GENOMIC DNA]</scope>
    <source>
        <strain evidence="2">PX52</strain>
    </source>
</reference>
<keyword evidence="2" id="KW-1185">Reference proteome</keyword>
<dbReference type="Proteomes" id="UP000324974">
    <property type="component" value="Chromosome"/>
</dbReference>
<sequence length="902" mass="97451">MPDEIQQGLSTYPGVIGFESVSYAVEHGKTPGRVIATSRFPPVGVASGGDFVITDGQRSLTVRDCKYQRLETEVSNDGTGGWLWTLYFLDRGWRWQTGKMSGHYNQRDTRGNLKPRTVKTFTQMAELCLKEMGEKKWDIDFPDGVTMSQVANVPDNPAPGQTTPPTSTNPEIVWDHRVPLDCLLDLCDRAGRRFMRCPVRDIVVIKRPGDGAALPASPRFISVADGLDATTTPPGVGVYGGLAMFQMRLKLVPVGLEWDGRYVPIDELSYRPKRKPQPGRYRVTFTGDFDAVYAKVNGQELGTLDPADPFNAAAAAAWLVDQIANNPALQGTVTATGGGGAVDIAGTVNGQAIDLVFNSYPIVGDAGTGFTVEQIDRPIKSAWDGTPVPVFCDVEPTDRLDYLQAQTLAAQSVFRCYRVADEDVSSGAREKTPDRPGSTLTIDPDLYDDALSYVVVVNGVMFQTVGQESAAGAIADLAAQITAYTGLAAQVTAAVDPTTGGLRITGVNDGPAPTVVITSGEAAGGASAAPIPAQPPQPAASKPIFVPYYGPVKNRDQIVLLTEKVEQVVPEKPNPDVLAAAGSPGVAGLPAPQADTYFGYSRGQQPTVYGAICNGIERGIFHPAGLRGNCPGDRRVRVPFVVDPVGQMIVFDTPVYYEKKVGGEKDQDWVYVAANLVLETAVNVLENDTYGPLRYLRWVQFGKPEPGSDNRDRNMEVDFSKYGIKNTPIKNVKLPRRRENIGTSDVPVKGVEWYPHEADVVYACIGDYTYDAKADRHTLGGVRTAPDDVSAKVADYYLLGHLLEHELIDAQTARYRGQELIPLDGAIQHVSWSLPGEVVTTASRNSSHGANPLTYPQRRRAENLDADPERAAFNRVSRAADGLLNGIAAAGTYVARLINGRR</sequence>
<name>A0A5C1AHL1_9BACT</name>
<evidence type="ECO:0000313" key="2">
    <source>
        <dbReference type="Proteomes" id="UP000324974"/>
    </source>
</evidence>
<evidence type="ECO:0000313" key="1">
    <source>
        <dbReference type="EMBL" id="QEL18320.1"/>
    </source>
</evidence>
<dbReference type="KEGG" id="lrs:PX52LOC_05341"/>